<comment type="caution">
    <text evidence="2">The sequence shown here is derived from an EMBL/GenBank/DDBJ whole genome shotgun (WGS) entry which is preliminary data.</text>
</comment>
<dbReference type="AlphaFoldDB" id="U3C6U5"/>
<accession>U3C6U5</accession>
<sequence length="209" mass="24132">MLSDSVHFVLLTLALALIFHLPIWCGRNFCKRKWKYVDYLWPIIAGVGMLGAVSEIRSSVADNWAQTEQTRAVTILEAIQDYSVQQIKSEFCSGLIPATEQQTYNEACRWYLSVAKYLKSLEFKQLPKISHNQLFASAPNSDWAKDDVVWVQGMVDEYQKQKTQYEQTKLAQIKHPLERIFWYISPYLVCFAVALRLTKVTGELKLESN</sequence>
<evidence type="ECO:0000256" key="1">
    <source>
        <dbReference type="SAM" id="Phobius"/>
    </source>
</evidence>
<feature type="transmembrane region" description="Helical" evidence="1">
    <location>
        <begin position="180"/>
        <end position="198"/>
    </location>
</feature>
<reference evidence="2 3" key="1">
    <citation type="submission" date="2013-09" db="EMBL/GenBank/DDBJ databases">
        <title>Whole genome shotgun sequence of Vibrio azureus NBRC 104587.</title>
        <authorList>
            <person name="Isaki S."/>
            <person name="Hosoyama A."/>
            <person name="Numata M."/>
            <person name="Hashimoto M."/>
            <person name="Hosoyama Y."/>
            <person name="Tsuchikane K."/>
            <person name="Noguchi M."/>
            <person name="Hirakata S."/>
            <person name="Ichikawa N."/>
            <person name="Ohji S."/>
            <person name="Yamazoe A."/>
            <person name="Fujita N."/>
        </authorList>
    </citation>
    <scope>NUCLEOTIDE SEQUENCE [LARGE SCALE GENOMIC DNA]</scope>
    <source>
        <strain evidence="2 3">NBRC 104587</strain>
    </source>
</reference>
<keyword evidence="3" id="KW-1185">Reference proteome</keyword>
<protein>
    <submittedName>
        <fullName evidence="2">Uncharacterized protein</fullName>
    </submittedName>
</protein>
<dbReference type="STRING" id="1219077.VAZ01S_004_00570"/>
<keyword evidence="1" id="KW-0812">Transmembrane</keyword>
<dbReference type="Proteomes" id="UP000016567">
    <property type="component" value="Unassembled WGS sequence"/>
</dbReference>
<gene>
    <name evidence="2" type="ORF">VAZ01S_004_00570</name>
</gene>
<dbReference type="EMBL" id="BATL01000004">
    <property type="protein sequence ID" value="GAD74183.1"/>
    <property type="molecule type" value="Genomic_DNA"/>
</dbReference>
<keyword evidence="1" id="KW-1133">Transmembrane helix</keyword>
<evidence type="ECO:0000313" key="3">
    <source>
        <dbReference type="Proteomes" id="UP000016567"/>
    </source>
</evidence>
<feature type="transmembrane region" description="Helical" evidence="1">
    <location>
        <begin position="6"/>
        <end position="24"/>
    </location>
</feature>
<keyword evidence="1" id="KW-0472">Membrane</keyword>
<organism evidence="2 3">
    <name type="scientific">Vibrio azureus NBRC 104587</name>
    <dbReference type="NCBI Taxonomy" id="1219077"/>
    <lineage>
        <taxon>Bacteria</taxon>
        <taxon>Pseudomonadati</taxon>
        <taxon>Pseudomonadota</taxon>
        <taxon>Gammaproteobacteria</taxon>
        <taxon>Vibrionales</taxon>
        <taxon>Vibrionaceae</taxon>
        <taxon>Vibrio</taxon>
    </lineage>
</organism>
<name>U3C6U5_9VIBR</name>
<proteinExistence type="predicted"/>
<feature type="transmembrane region" description="Helical" evidence="1">
    <location>
        <begin position="36"/>
        <end position="54"/>
    </location>
</feature>
<evidence type="ECO:0000313" key="2">
    <source>
        <dbReference type="EMBL" id="GAD74183.1"/>
    </source>
</evidence>
<dbReference type="eggNOG" id="ENOG502ZMTN">
    <property type="taxonomic scope" value="Bacteria"/>
</dbReference>